<dbReference type="GeneID" id="127148817"/>
<dbReference type="Gene3D" id="3.30.420.10">
    <property type="entry name" value="Ribonuclease H-like superfamily/Ribonuclease H"/>
    <property type="match status" value="1"/>
</dbReference>
<evidence type="ECO:0000313" key="3">
    <source>
        <dbReference type="RefSeq" id="XP_050939136.1"/>
    </source>
</evidence>
<dbReference type="RefSeq" id="XP_050939136.1">
    <property type="nucleotide sequence ID" value="XM_051083179.1"/>
</dbReference>
<name>A0ABM3KN12_CUCME</name>
<dbReference type="Pfam" id="PF13456">
    <property type="entry name" value="RVT_3"/>
    <property type="match status" value="1"/>
</dbReference>
<dbReference type="InterPro" id="IPR036397">
    <property type="entry name" value="RNaseH_sf"/>
</dbReference>
<evidence type="ECO:0000313" key="2">
    <source>
        <dbReference type="Proteomes" id="UP001652600"/>
    </source>
</evidence>
<organism evidence="2 3">
    <name type="scientific">Cucumis melo</name>
    <name type="common">Muskmelon</name>
    <dbReference type="NCBI Taxonomy" id="3656"/>
    <lineage>
        <taxon>Eukaryota</taxon>
        <taxon>Viridiplantae</taxon>
        <taxon>Streptophyta</taxon>
        <taxon>Embryophyta</taxon>
        <taxon>Tracheophyta</taxon>
        <taxon>Spermatophyta</taxon>
        <taxon>Magnoliopsida</taxon>
        <taxon>eudicotyledons</taxon>
        <taxon>Gunneridae</taxon>
        <taxon>Pentapetalae</taxon>
        <taxon>rosids</taxon>
        <taxon>fabids</taxon>
        <taxon>Cucurbitales</taxon>
        <taxon>Cucurbitaceae</taxon>
        <taxon>Benincaseae</taxon>
        <taxon>Cucumis</taxon>
    </lineage>
</organism>
<dbReference type="Proteomes" id="UP001652600">
    <property type="component" value="Chromosome 4"/>
</dbReference>
<dbReference type="CDD" id="cd09279">
    <property type="entry name" value="RNase_HI_like"/>
    <property type="match status" value="1"/>
</dbReference>
<proteinExistence type="predicted"/>
<keyword evidence="2" id="KW-1185">Reference proteome</keyword>
<accession>A0ABM3KN12</accession>
<dbReference type="PANTHER" id="PTHR48475:SF1">
    <property type="entry name" value="RNASE H TYPE-1 DOMAIN-CONTAINING PROTEIN"/>
    <property type="match status" value="1"/>
</dbReference>
<sequence length="182" mass="20805">MASFVVRAYCYVTKKVIKDGALADHLTTQPIVDYEPMRVNFSDENIFLVEKVAADHETWIMLFDGASNELEHGIGVVLISPDENVFPLMAKLCFKCTHNITEYEACIMGLQVACNMSIKKLKILGDSMLVIHQVKKEWKTRDAKLVPYSQYVTKLSQNFDKISFDHVLREDNRMADALPSWQ</sequence>
<reference evidence="3" key="1">
    <citation type="submission" date="2025-08" db="UniProtKB">
        <authorList>
            <consortium name="RefSeq"/>
        </authorList>
    </citation>
    <scope>IDENTIFICATION</scope>
    <source>
        <tissue evidence="3">Stem</tissue>
    </source>
</reference>
<gene>
    <name evidence="3" type="primary">LOC127148817</name>
</gene>
<dbReference type="PANTHER" id="PTHR48475">
    <property type="entry name" value="RIBONUCLEASE H"/>
    <property type="match status" value="1"/>
</dbReference>
<dbReference type="InterPro" id="IPR002156">
    <property type="entry name" value="RNaseH_domain"/>
</dbReference>
<dbReference type="InterPro" id="IPR012337">
    <property type="entry name" value="RNaseH-like_sf"/>
</dbReference>
<feature type="domain" description="RNase H type-1" evidence="1">
    <location>
        <begin position="63"/>
        <end position="178"/>
    </location>
</feature>
<protein>
    <submittedName>
        <fullName evidence="3">Uncharacterized protein LOC127148817</fullName>
    </submittedName>
</protein>
<dbReference type="SUPFAM" id="SSF53098">
    <property type="entry name" value="Ribonuclease H-like"/>
    <property type="match status" value="1"/>
</dbReference>
<evidence type="ECO:0000259" key="1">
    <source>
        <dbReference type="Pfam" id="PF13456"/>
    </source>
</evidence>